<evidence type="ECO:0000313" key="9">
    <source>
        <dbReference type="Proteomes" id="UP000269591"/>
    </source>
</evidence>
<dbReference type="Pfam" id="PF03916">
    <property type="entry name" value="NrfD"/>
    <property type="match status" value="1"/>
</dbReference>
<dbReference type="InterPro" id="IPR052049">
    <property type="entry name" value="Electron_transfer_protein"/>
</dbReference>
<dbReference type="EMBL" id="QIBX01000001">
    <property type="protein sequence ID" value="RNL41938.1"/>
    <property type="molecule type" value="Genomic_DNA"/>
</dbReference>
<feature type="transmembrane region" description="Helical" evidence="7">
    <location>
        <begin position="180"/>
        <end position="199"/>
    </location>
</feature>
<dbReference type="Proteomes" id="UP000269591">
    <property type="component" value="Unassembled WGS sequence"/>
</dbReference>
<dbReference type="PANTHER" id="PTHR34856:SF2">
    <property type="entry name" value="PROTEIN NRFD"/>
    <property type="match status" value="1"/>
</dbReference>
<dbReference type="GO" id="GO:0005886">
    <property type="term" value="C:plasma membrane"/>
    <property type="evidence" value="ECO:0007669"/>
    <property type="project" value="UniProtKB-SubCell"/>
</dbReference>
<evidence type="ECO:0000256" key="5">
    <source>
        <dbReference type="ARBA" id="ARBA00022989"/>
    </source>
</evidence>
<keyword evidence="4 7" id="KW-0812">Transmembrane</keyword>
<evidence type="ECO:0000256" key="6">
    <source>
        <dbReference type="ARBA" id="ARBA00023136"/>
    </source>
</evidence>
<evidence type="ECO:0000256" key="2">
    <source>
        <dbReference type="ARBA" id="ARBA00008929"/>
    </source>
</evidence>
<feature type="transmembrane region" description="Helical" evidence="7">
    <location>
        <begin position="115"/>
        <end position="134"/>
    </location>
</feature>
<name>A0A3N0B4P3_9ACTN</name>
<dbReference type="OrthoDB" id="9778963at2"/>
<proteinExistence type="inferred from homology"/>
<accession>A0A3N0B4P3</accession>
<protein>
    <submittedName>
        <fullName evidence="8">Polysulfide reductase</fullName>
    </submittedName>
</protein>
<keyword evidence="6 7" id="KW-0472">Membrane</keyword>
<feature type="transmembrane region" description="Helical" evidence="7">
    <location>
        <begin position="6"/>
        <end position="28"/>
    </location>
</feature>
<dbReference type="RefSeq" id="WP_123207800.1">
    <property type="nucleotide sequence ID" value="NZ_JBHTHO010000004.1"/>
</dbReference>
<comment type="caution">
    <text evidence="8">The sequence shown here is derived from an EMBL/GenBank/DDBJ whole genome shotgun (WGS) entry which is preliminary data.</text>
</comment>
<evidence type="ECO:0000256" key="3">
    <source>
        <dbReference type="ARBA" id="ARBA00022475"/>
    </source>
</evidence>
<gene>
    <name evidence="8" type="ORF">DMP06_00555</name>
</gene>
<keyword evidence="3" id="KW-1003">Cell membrane</keyword>
<dbReference type="AlphaFoldDB" id="A0A3N0B4P3"/>
<keyword evidence="5 7" id="KW-1133">Transmembrane helix</keyword>
<evidence type="ECO:0000256" key="7">
    <source>
        <dbReference type="SAM" id="Phobius"/>
    </source>
</evidence>
<feature type="transmembrane region" description="Helical" evidence="7">
    <location>
        <begin position="261"/>
        <end position="282"/>
    </location>
</feature>
<comment type="similarity">
    <text evidence="2">Belongs to the NrfD family.</text>
</comment>
<dbReference type="Gene3D" id="1.20.1630.10">
    <property type="entry name" value="Formate dehydrogenase/DMSO reductase domain"/>
    <property type="match status" value="1"/>
</dbReference>
<dbReference type="PANTHER" id="PTHR34856">
    <property type="entry name" value="PROTEIN NRFD"/>
    <property type="match status" value="1"/>
</dbReference>
<feature type="transmembrane region" description="Helical" evidence="7">
    <location>
        <begin position="80"/>
        <end position="103"/>
    </location>
</feature>
<dbReference type="InterPro" id="IPR005614">
    <property type="entry name" value="NrfD-like"/>
</dbReference>
<comment type="subcellular location">
    <subcellularLocation>
        <location evidence="1">Cell membrane</location>
        <topology evidence="1">Multi-pass membrane protein</topology>
    </subcellularLocation>
</comment>
<feature type="transmembrane region" description="Helical" evidence="7">
    <location>
        <begin position="40"/>
        <end position="60"/>
    </location>
</feature>
<evidence type="ECO:0000256" key="1">
    <source>
        <dbReference type="ARBA" id="ARBA00004651"/>
    </source>
</evidence>
<evidence type="ECO:0000313" key="8">
    <source>
        <dbReference type="EMBL" id="RNL41938.1"/>
    </source>
</evidence>
<organism evidence="8 9">
    <name type="scientific">Slackia equolifaciens</name>
    <dbReference type="NCBI Taxonomy" id="498718"/>
    <lineage>
        <taxon>Bacteria</taxon>
        <taxon>Bacillati</taxon>
        <taxon>Actinomycetota</taxon>
        <taxon>Coriobacteriia</taxon>
        <taxon>Eggerthellales</taxon>
        <taxon>Eggerthellaceae</taxon>
        <taxon>Slackia</taxon>
    </lineage>
</organism>
<keyword evidence="9" id="KW-1185">Reference proteome</keyword>
<feature type="transmembrane region" description="Helical" evidence="7">
    <location>
        <begin position="146"/>
        <end position="168"/>
    </location>
</feature>
<feature type="transmembrane region" description="Helical" evidence="7">
    <location>
        <begin position="219"/>
        <end position="241"/>
    </location>
</feature>
<sequence>MVWDLPIACYLFLAGLGAGAYVSAIVAARCGEKSPEMARAGRIIAPVTVAIGLVLLMVDAEAGFHNPLRFFYLVSNLSSVMAWGVIILAVFMVVSIATLLLDLLKKRIPLALEEVGAVFSLGTAAYTGVLLGVVKTFPLWNTPLLPVLFVVSAASTGIASVVLAGCAIKNARVHAQTLLAKTRLVLPCIEIVLVALLLLTTQGVQAGIDTVVGIVAGSWAPLFWIGLVAVGLVLPLVVSFVEMRASRAGGTAAVEGRHSSVAMCACAEAGVIVGGFILRYLVVMAALPIS</sequence>
<reference evidence="9" key="1">
    <citation type="submission" date="2018-05" db="EMBL/GenBank/DDBJ databases">
        <title>Genome Sequencing of selected type strains of the family Eggerthellaceae.</title>
        <authorList>
            <person name="Danylec N."/>
            <person name="Stoll D.A."/>
            <person name="Doetsch A."/>
            <person name="Huch M."/>
        </authorList>
    </citation>
    <scope>NUCLEOTIDE SEQUENCE [LARGE SCALE GENOMIC DNA]</scope>
    <source>
        <strain evidence="9">DSM 24851</strain>
    </source>
</reference>
<evidence type="ECO:0000256" key="4">
    <source>
        <dbReference type="ARBA" id="ARBA00022692"/>
    </source>
</evidence>